<dbReference type="Proteomes" id="UP000629098">
    <property type="component" value="Unassembled WGS sequence"/>
</dbReference>
<dbReference type="InterPro" id="IPR002182">
    <property type="entry name" value="NB-ARC"/>
</dbReference>
<dbReference type="InterPro" id="IPR027417">
    <property type="entry name" value="P-loop_NTPase"/>
</dbReference>
<dbReference type="EMBL" id="JACXAE010000117">
    <property type="protein sequence ID" value="MBD2777728.1"/>
    <property type="molecule type" value="Genomic_DNA"/>
</dbReference>
<evidence type="ECO:0000313" key="2">
    <source>
        <dbReference type="EMBL" id="MBD2777728.1"/>
    </source>
</evidence>
<protein>
    <recommendedName>
        <fullName evidence="1">NB-ARC domain-containing protein</fullName>
    </recommendedName>
</protein>
<evidence type="ECO:0000259" key="1">
    <source>
        <dbReference type="Pfam" id="PF00931"/>
    </source>
</evidence>
<reference evidence="2" key="1">
    <citation type="submission" date="2020-09" db="EMBL/GenBank/DDBJ databases">
        <title>Iningainema tapete sp. nov. (Scytonemataceae, Cyanobacteria) from greenhouses in central Florida (USA) produces two types of nodularin with biosynthetic potential for microcystin-LR and anabaenopeptins.</title>
        <authorList>
            <person name="Berthold D.E."/>
            <person name="Lefler F.W."/>
            <person name="Huang I.-S."/>
            <person name="Abdulla H."/>
            <person name="Zimba P.V."/>
            <person name="Laughinghouse H.D. IV."/>
        </authorList>
    </citation>
    <scope>NUCLEOTIDE SEQUENCE</scope>
    <source>
        <strain evidence="2">BLCCT55</strain>
    </source>
</reference>
<dbReference type="Gene3D" id="3.40.50.300">
    <property type="entry name" value="P-loop containing nucleotide triphosphate hydrolases"/>
    <property type="match status" value="1"/>
</dbReference>
<dbReference type="PANTHER" id="PTHR36766:SF30">
    <property type="entry name" value="TIR-NBS TYPE DISEASE RESISTANCE PROTEIN-RELATED"/>
    <property type="match status" value="1"/>
</dbReference>
<comment type="caution">
    <text evidence="2">The sequence shown here is derived from an EMBL/GenBank/DDBJ whole genome shotgun (WGS) entry which is preliminary data.</text>
</comment>
<keyword evidence="3" id="KW-1185">Reference proteome</keyword>
<sequence length="528" mass="61824">MPRTTLKASEQGKIRIKQARIEKIEQAKREIIEQRGKIKKGWNIDQIFLREASQILEPNKNWDNIESEEHYFVSLATWKRFREAREAINPETFKVFCEILDLNWQDIAENEVDRSRDLSQAPPPSSFYGRTQELTELQQWLIQERCRLVVIHGMGKIGKAALARQLVEKIADKYDYIIWRSLNSAPPFQTILTEVVQFLSRGQENVGISLLIQSLRQHRCLLVLEDWEEIMGSNSEDYSDYCELLRRVTREAHQSSVLLLSREKPKNTATWEGQLTRFKQLGGLNCEDAKEILKAEGLFGQEDELEEFSRRYSNPWILKKIAQMVKGVFAGEVSGFVQGTSIFVDDDITDFLDRQFQQLSDSGKNVIYWIAIRRNTASWEQLVQDTHQLLSYNQLFYTLDNLIQGRSLVEKNLEEIPILYTLDPVILKYITNRFVEDNYHQIFQIIKSQILQGSELFISHSFITEIPQYELLCQEQIRRIVKPIQEKLYAELRDKQRLEEELKKILSILQQRDISAGYARQNILSLLS</sequence>
<gene>
    <name evidence="2" type="ORF">ICL16_38235</name>
</gene>
<proteinExistence type="predicted"/>
<feature type="domain" description="NB-ARC" evidence="1">
    <location>
        <begin position="131"/>
        <end position="230"/>
    </location>
</feature>
<accession>A0A8J6XMJ7</accession>
<dbReference type="PANTHER" id="PTHR36766">
    <property type="entry name" value="PLANT BROAD-SPECTRUM MILDEW RESISTANCE PROTEIN RPW8"/>
    <property type="match status" value="1"/>
</dbReference>
<dbReference type="GO" id="GO:0043531">
    <property type="term" value="F:ADP binding"/>
    <property type="evidence" value="ECO:0007669"/>
    <property type="project" value="InterPro"/>
</dbReference>
<dbReference type="SUPFAM" id="SSF52540">
    <property type="entry name" value="P-loop containing nucleoside triphosphate hydrolases"/>
    <property type="match status" value="1"/>
</dbReference>
<evidence type="ECO:0000313" key="3">
    <source>
        <dbReference type="Proteomes" id="UP000629098"/>
    </source>
</evidence>
<organism evidence="2 3">
    <name type="scientific">Iningainema tapete BLCC-T55</name>
    <dbReference type="NCBI Taxonomy" id="2748662"/>
    <lineage>
        <taxon>Bacteria</taxon>
        <taxon>Bacillati</taxon>
        <taxon>Cyanobacteriota</taxon>
        <taxon>Cyanophyceae</taxon>
        <taxon>Nostocales</taxon>
        <taxon>Scytonemataceae</taxon>
        <taxon>Iningainema tapete</taxon>
    </lineage>
</organism>
<dbReference type="AlphaFoldDB" id="A0A8J6XMJ7"/>
<dbReference type="Pfam" id="PF00931">
    <property type="entry name" value="NB-ARC"/>
    <property type="match status" value="1"/>
</dbReference>
<dbReference type="RefSeq" id="WP_190836796.1">
    <property type="nucleotide sequence ID" value="NZ_CAWPPI010000117.1"/>
</dbReference>
<name>A0A8J6XMJ7_9CYAN</name>